<dbReference type="CDD" id="cd05162">
    <property type="entry name" value="PWWP"/>
    <property type="match status" value="1"/>
</dbReference>
<feature type="compositionally biased region" description="Basic and acidic residues" evidence="5">
    <location>
        <begin position="232"/>
        <end position="251"/>
    </location>
</feature>
<keyword evidence="1" id="KW-0479">Metal-binding</keyword>
<accession>A0AAD2FPV9</accession>
<dbReference type="InterPro" id="IPR001965">
    <property type="entry name" value="Znf_PHD"/>
</dbReference>
<feature type="domain" description="PHD-type" evidence="6">
    <location>
        <begin position="40"/>
        <end position="90"/>
    </location>
</feature>
<dbReference type="Gene3D" id="2.30.30.140">
    <property type="match status" value="1"/>
</dbReference>
<dbReference type="AlphaFoldDB" id="A0AAD2FPV9"/>
<dbReference type="InterPro" id="IPR000313">
    <property type="entry name" value="PWWP_dom"/>
</dbReference>
<dbReference type="CDD" id="cd15515">
    <property type="entry name" value="PHD1_KDM5A_like"/>
    <property type="match status" value="1"/>
</dbReference>
<dbReference type="PROSITE" id="PS01359">
    <property type="entry name" value="ZF_PHD_1"/>
    <property type="match status" value="1"/>
</dbReference>
<dbReference type="Gene3D" id="2.30.30.1150">
    <property type="match status" value="1"/>
</dbReference>
<dbReference type="SMART" id="SM00249">
    <property type="entry name" value="PHD"/>
    <property type="match status" value="1"/>
</dbReference>
<evidence type="ECO:0000256" key="5">
    <source>
        <dbReference type="SAM" id="MobiDB-lite"/>
    </source>
</evidence>
<dbReference type="InterPro" id="IPR011011">
    <property type="entry name" value="Znf_FYVE_PHD"/>
</dbReference>
<dbReference type="Pfam" id="PF00855">
    <property type="entry name" value="PWWP"/>
    <property type="match status" value="1"/>
</dbReference>
<evidence type="ECO:0000256" key="2">
    <source>
        <dbReference type="ARBA" id="ARBA00022771"/>
    </source>
</evidence>
<keyword evidence="8" id="KW-1185">Reference proteome</keyword>
<evidence type="ECO:0000256" key="3">
    <source>
        <dbReference type="ARBA" id="ARBA00022833"/>
    </source>
</evidence>
<evidence type="ECO:0000256" key="1">
    <source>
        <dbReference type="ARBA" id="ARBA00022723"/>
    </source>
</evidence>
<dbReference type="InterPro" id="IPR019787">
    <property type="entry name" value="Znf_PHD-finger"/>
</dbReference>
<name>A0AAD2FPV9_9STRA</name>
<evidence type="ECO:0000259" key="6">
    <source>
        <dbReference type="PROSITE" id="PS50016"/>
    </source>
</evidence>
<sequence>MANKSGMFLQPEQRLSLIVDIQREEKDEVKSVRVDSSNFGTGCLCCSEDDDHANILLCEGCNGEYHTYCLDPPLRSIPTGDWYCCKCKVLSLEADGLDQLIGALPSTVIQRFSEVCWAQGGIGFGYWPAIIYDPRLAVGSARLLAKKHLGKRYLVFFFECHDAPFTVLAESKIQRWEGGLVDDLHLGKTARSSGKLRFQAFQQALQAARIEAGKPKILRMDWNHKKLSYPSPKDRKSNPLTNLKREREEKTVQASPRRLKRGFKLLSSADDSEGRAQSSNLFFSIENIIG</sequence>
<dbReference type="PANTHER" id="PTHR47162:SF10">
    <property type="entry name" value="METHYL-CPG-BINDING DOMAIN-CONTAINING PROTEIN 9 ISOFORM X1"/>
    <property type="match status" value="1"/>
</dbReference>
<keyword evidence="2 4" id="KW-0863">Zinc-finger</keyword>
<keyword evidence="3" id="KW-0862">Zinc</keyword>
<dbReference type="EMBL" id="CAKOGP040001748">
    <property type="protein sequence ID" value="CAJ1948637.1"/>
    <property type="molecule type" value="Genomic_DNA"/>
</dbReference>
<dbReference type="SUPFAM" id="SSF57903">
    <property type="entry name" value="FYVE/PHD zinc finger"/>
    <property type="match status" value="1"/>
</dbReference>
<dbReference type="Proteomes" id="UP001295423">
    <property type="component" value="Unassembled WGS sequence"/>
</dbReference>
<protein>
    <recommendedName>
        <fullName evidence="6">PHD-type domain-containing protein</fullName>
    </recommendedName>
</protein>
<organism evidence="7 8">
    <name type="scientific">Cylindrotheca closterium</name>
    <dbReference type="NCBI Taxonomy" id="2856"/>
    <lineage>
        <taxon>Eukaryota</taxon>
        <taxon>Sar</taxon>
        <taxon>Stramenopiles</taxon>
        <taxon>Ochrophyta</taxon>
        <taxon>Bacillariophyta</taxon>
        <taxon>Bacillariophyceae</taxon>
        <taxon>Bacillariophycidae</taxon>
        <taxon>Bacillariales</taxon>
        <taxon>Bacillariaceae</taxon>
        <taxon>Cylindrotheca</taxon>
    </lineage>
</organism>
<dbReference type="InterPro" id="IPR019786">
    <property type="entry name" value="Zinc_finger_PHD-type_CS"/>
</dbReference>
<comment type="caution">
    <text evidence="7">The sequence shown here is derived from an EMBL/GenBank/DDBJ whole genome shotgun (WGS) entry which is preliminary data.</text>
</comment>
<reference evidence="7" key="1">
    <citation type="submission" date="2023-08" db="EMBL/GenBank/DDBJ databases">
        <authorList>
            <person name="Audoor S."/>
            <person name="Bilcke G."/>
        </authorList>
    </citation>
    <scope>NUCLEOTIDE SEQUENCE</scope>
</reference>
<proteinExistence type="predicted"/>
<gene>
    <name evidence="7" type="ORF">CYCCA115_LOCUS11715</name>
</gene>
<feature type="region of interest" description="Disordered" evidence="5">
    <location>
        <begin position="228"/>
        <end position="256"/>
    </location>
</feature>
<evidence type="ECO:0000313" key="7">
    <source>
        <dbReference type="EMBL" id="CAJ1948637.1"/>
    </source>
</evidence>
<dbReference type="PANTHER" id="PTHR47162">
    <property type="entry name" value="OS02G0192300 PROTEIN"/>
    <property type="match status" value="1"/>
</dbReference>
<dbReference type="PROSITE" id="PS50016">
    <property type="entry name" value="ZF_PHD_2"/>
    <property type="match status" value="1"/>
</dbReference>
<dbReference type="GO" id="GO:0008270">
    <property type="term" value="F:zinc ion binding"/>
    <property type="evidence" value="ECO:0007669"/>
    <property type="project" value="UniProtKB-KW"/>
</dbReference>
<dbReference type="Pfam" id="PF00628">
    <property type="entry name" value="PHD"/>
    <property type="match status" value="1"/>
</dbReference>
<evidence type="ECO:0000256" key="4">
    <source>
        <dbReference type="PROSITE-ProRule" id="PRU00146"/>
    </source>
</evidence>
<evidence type="ECO:0000313" key="8">
    <source>
        <dbReference type="Proteomes" id="UP001295423"/>
    </source>
</evidence>
<dbReference type="SUPFAM" id="SSF63748">
    <property type="entry name" value="Tudor/PWWP/MBT"/>
    <property type="match status" value="1"/>
</dbReference>